<reference evidence="3 4" key="1">
    <citation type="journal article" date="2018" name="Arch. Microbiol.">
        <title>New insights into the metabolic potential of the phototrophic purple bacterium Rhodopila globiformis DSM 161(T) from its draft genome sequence and evidence for a vanadium-dependent nitrogenase.</title>
        <authorList>
            <person name="Imhoff J.F."/>
            <person name="Rahn T."/>
            <person name="Kunzel S."/>
            <person name="Neulinger S.C."/>
        </authorList>
    </citation>
    <scope>NUCLEOTIDE SEQUENCE [LARGE SCALE GENOMIC DNA]</scope>
    <source>
        <strain evidence="3 4">DSM 161</strain>
    </source>
</reference>
<accession>A0A2S6NP14</accession>
<proteinExistence type="predicted"/>
<organism evidence="3 4">
    <name type="scientific">Rhodopila globiformis</name>
    <name type="common">Rhodopseudomonas globiformis</name>
    <dbReference type="NCBI Taxonomy" id="1071"/>
    <lineage>
        <taxon>Bacteria</taxon>
        <taxon>Pseudomonadati</taxon>
        <taxon>Pseudomonadota</taxon>
        <taxon>Alphaproteobacteria</taxon>
        <taxon>Acetobacterales</taxon>
        <taxon>Acetobacteraceae</taxon>
        <taxon>Rhodopila</taxon>
    </lineage>
</organism>
<dbReference type="Proteomes" id="UP000239724">
    <property type="component" value="Unassembled WGS sequence"/>
</dbReference>
<evidence type="ECO:0000256" key="1">
    <source>
        <dbReference type="SAM" id="MobiDB-lite"/>
    </source>
</evidence>
<feature type="domain" description="NADP-dependent oxidoreductase" evidence="2">
    <location>
        <begin position="16"/>
        <end position="323"/>
    </location>
</feature>
<dbReference type="EMBL" id="NHRY01000030">
    <property type="protein sequence ID" value="PPQ39796.1"/>
    <property type="molecule type" value="Genomic_DNA"/>
</dbReference>
<dbReference type="AlphaFoldDB" id="A0A2S6NP14"/>
<dbReference type="SUPFAM" id="SSF51430">
    <property type="entry name" value="NAD(P)-linked oxidoreductase"/>
    <property type="match status" value="1"/>
</dbReference>
<dbReference type="PANTHER" id="PTHR43312:SF1">
    <property type="entry name" value="NADP-DEPENDENT OXIDOREDUCTASE DOMAIN-CONTAINING PROTEIN"/>
    <property type="match status" value="1"/>
</dbReference>
<dbReference type="PRINTS" id="PR00069">
    <property type="entry name" value="ALDKETRDTASE"/>
</dbReference>
<dbReference type="GO" id="GO:0016491">
    <property type="term" value="F:oxidoreductase activity"/>
    <property type="evidence" value="ECO:0007669"/>
    <property type="project" value="InterPro"/>
</dbReference>
<comment type="caution">
    <text evidence="3">The sequence shown here is derived from an EMBL/GenBank/DDBJ whole genome shotgun (WGS) entry which is preliminary data.</text>
</comment>
<dbReference type="PANTHER" id="PTHR43312">
    <property type="entry name" value="D-THREO-ALDOSE 1-DEHYDROGENASE"/>
    <property type="match status" value="1"/>
</dbReference>
<dbReference type="Pfam" id="PF00248">
    <property type="entry name" value="Aldo_ket_red"/>
    <property type="match status" value="1"/>
</dbReference>
<keyword evidence="4" id="KW-1185">Reference proteome</keyword>
<dbReference type="InterPro" id="IPR053135">
    <property type="entry name" value="AKR2_Oxidoreductase"/>
</dbReference>
<evidence type="ECO:0000313" key="4">
    <source>
        <dbReference type="Proteomes" id="UP000239724"/>
    </source>
</evidence>
<dbReference type="OrthoDB" id="9768851at2"/>
<dbReference type="InterPro" id="IPR036812">
    <property type="entry name" value="NAD(P)_OxRdtase_dom_sf"/>
</dbReference>
<gene>
    <name evidence="3" type="ORF">CCS01_00835</name>
</gene>
<dbReference type="Gene3D" id="3.20.20.100">
    <property type="entry name" value="NADP-dependent oxidoreductase domain"/>
    <property type="match status" value="1"/>
</dbReference>
<protein>
    <recommendedName>
        <fullName evidence="2">NADP-dependent oxidoreductase domain-containing protein</fullName>
    </recommendedName>
</protein>
<name>A0A2S6NP14_RHOGL</name>
<dbReference type="RefSeq" id="WP_104516947.1">
    <property type="nucleotide sequence ID" value="NZ_NHRY01000030.1"/>
</dbReference>
<evidence type="ECO:0000313" key="3">
    <source>
        <dbReference type="EMBL" id="PPQ39796.1"/>
    </source>
</evidence>
<sequence length="332" mass="34362">METRVFGRSGLRLSVLGFGCGAVGGLMVRGSAADQDRAIGAAIAAGVNYFDTAVQYGNGQSETNLGRVLAAQRPKGVHVGTKVRVPSAGFGNIGGIVTESLDASLRRLGLDHVDVFHLHNPITVHGGGETISVAQVRNAVVPAFQALQRAGKTRFLGITAIGDTAALQDVIDAQLFDSAQVSYNMLNPSAATALPPDYPAQDYGRLFDHTQAAGVGVVGIRVLAGGALSGSAERHPTASPPPEPIGSAHSYDRDLERARRLMPLVTEGFASSLPEAAIRFAISHKAMGTILVGMASVEQFEAGLAAVRKGPLPPAALDRVQALTAGFAGEAR</sequence>
<dbReference type="InterPro" id="IPR023210">
    <property type="entry name" value="NADP_OxRdtase_dom"/>
</dbReference>
<feature type="region of interest" description="Disordered" evidence="1">
    <location>
        <begin position="230"/>
        <end position="249"/>
    </location>
</feature>
<dbReference type="InterPro" id="IPR020471">
    <property type="entry name" value="AKR"/>
</dbReference>
<evidence type="ECO:0000259" key="2">
    <source>
        <dbReference type="Pfam" id="PF00248"/>
    </source>
</evidence>